<evidence type="ECO:0000256" key="5">
    <source>
        <dbReference type="ARBA" id="ARBA00022692"/>
    </source>
</evidence>
<evidence type="ECO:0000313" key="18">
    <source>
        <dbReference type="Proteomes" id="UP000694700"/>
    </source>
</evidence>
<dbReference type="Proteomes" id="UP000694700">
    <property type="component" value="Unplaced"/>
</dbReference>
<dbReference type="GO" id="GO:0005452">
    <property type="term" value="F:solute:inorganic anion antiporter activity"/>
    <property type="evidence" value="ECO:0007669"/>
    <property type="project" value="InterPro"/>
</dbReference>
<dbReference type="Pfam" id="PF00955">
    <property type="entry name" value="HCO3_cotransp"/>
    <property type="match status" value="1"/>
</dbReference>
<feature type="transmembrane region" description="Helical" evidence="13">
    <location>
        <begin position="930"/>
        <end position="961"/>
    </location>
</feature>
<dbReference type="Pfam" id="PF07565">
    <property type="entry name" value="Band_3_cyto"/>
    <property type="match status" value="1"/>
</dbReference>
<dbReference type="InterPro" id="IPR013769">
    <property type="entry name" value="Band3_cytoplasmic_dom"/>
</dbReference>
<keyword evidence="10" id="KW-0739">Sodium transport</keyword>
<reference evidence="17" key="1">
    <citation type="submission" date="2025-08" db="UniProtKB">
        <authorList>
            <consortium name="Ensembl"/>
        </authorList>
    </citation>
    <scope>IDENTIFICATION</scope>
</reference>
<dbReference type="Gene3D" id="1.10.287.570">
    <property type="entry name" value="Helical hairpin bin"/>
    <property type="match status" value="1"/>
</dbReference>
<comment type="subcellular location">
    <subcellularLocation>
        <location evidence="1">Basolateral cell membrane</location>
        <topology evidence="1">Multi-pass membrane protein</topology>
    </subcellularLocation>
    <subcellularLocation>
        <location evidence="13">Membrane</location>
        <topology evidence="13">Multi-pass membrane protein</topology>
    </subcellularLocation>
</comment>
<protein>
    <recommendedName>
        <fullName evidence="13">Anion exchange protein</fullName>
    </recommendedName>
</protein>
<keyword evidence="4" id="KW-1003">Cell membrane</keyword>
<evidence type="ECO:0000256" key="7">
    <source>
        <dbReference type="ARBA" id="ARBA00023053"/>
    </source>
</evidence>
<feature type="transmembrane region" description="Helical" evidence="13">
    <location>
        <begin position="461"/>
        <end position="483"/>
    </location>
</feature>
<keyword evidence="3 13" id="KW-0813">Transport</keyword>
<dbReference type="AlphaFoldDB" id="A0A8C2AD47"/>
<evidence type="ECO:0000259" key="15">
    <source>
        <dbReference type="Pfam" id="PF00955"/>
    </source>
</evidence>
<evidence type="ECO:0000256" key="1">
    <source>
        <dbReference type="ARBA" id="ARBA00004554"/>
    </source>
</evidence>
<dbReference type="PANTHER" id="PTHR11453:SF20">
    <property type="entry name" value="ELECTROGENIC SODIUM BICARBONATE COTRANSPORTER 4"/>
    <property type="match status" value="1"/>
</dbReference>
<keyword evidence="5 13" id="KW-0812">Transmembrane</keyword>
<keyword evidence="8 13" id="KW-0406">Ion transport</keyword>
<dbReference type="InterPro" id="IPR003020">
    <property type="entry name" value="HCO3_transpt_euk"/>
</dbReference>
<evidence type="ECO:0000256" key="9">
    <source>
        <dbReference type="ARBA" id="ARBA00023136"/>
    </source>
</evidence>
<dbReference type="GO" id="GO:0008509">
    <property type="term" value="F:monoatomic anion transmembrane transporter activity"/>
    <property type="evidence" value="ECO:0007669"/>
    <property type="project" value="InterPro"/>
</dbReference>
<organism evidence="17 18">
    <name type="scientific">Cyprinus carpio</name>
    <name type="common">Common carp</name>
    <dbReference type="NCBI Taxonomy" id="7962"/>
    <lineage>
        <taxon>Eukaryota</taxon>
        <taxon>Metazoa</taxon>
        <taxon>Chordata</taxon>
        <taxon>Craniata</taxon>
        <taxon>Vertebrata</taxon>
        <taxon>Euteleostomi</taxon>
        <taxon>Actinopterygii</taxon>
        <taxon>Neopterygii</taxon>
        <taxon>Teleostei</taxon>
        <taxon>Ostariophysi</taxon>
        <taxon>Cypriniformes</taxon>
        <taxon>Cyprinidae</taxon>
        <taxon>Cyprininae</taxon>
        <taxon>Cyprinus</taxon>
    </lineage>
</organism>
<evidence type="ECO:0000256" key="6">
    <source>
        <dbReference type="ARBA" id="ARBA00022989"/>
    </source>
</evidence>
<keyword evidence="7" id="KW-0915">Sodium</keyword>
<comment type="catalytic activity">
    <reaction evidence="12">
        <text>2 hydrogencarbonate(out) + Na(+)(out) = 2 hydrogencarbonate(in) + Na(+)(in)</text>
        <dbReference type="Rhea" id="RHEA:72215"/>
        <dbReference type="ChEBI" id="CHEBI:17544"/>
        <dbReference type="ChEBI" id="CHEBI:29101"/>
    </reaction>
</comment>
<feature type="transmembrane region" description="Helical" evidence="13">
    <location>
        <begin position="495"/>
        <end position="526"/>
    </location>
</feature>
<evidence type="ECO:0000256" key="4">
    <source>
        <dbReference type="ARBA" id="ARBA00022475"/>
    </source>
</evidence>
<feature type="transmembrane region" description="Helical" evidence="13">
    <location>
        <begin position="705"/>
        <end position="723"/>
    </location>
</feature>
<evidence type="ECO:0000256" key="11">
    <source>
        <dbReference type="ARBA" id="ARBA00035820"/>
    </source>
</evidence>
<dbReference type="Ensembl" id="ENSCCRT00015107106.1">
    <property type="protein sequence ID" value="ENSCCRP00015103762.1"/>
    <property type="gene ID" value="ENSCCRG00015037552.1"/>
</dbReference>
<evidence type="ECO:0000256" key="2">
    <source>
        <dbReference type="ARBA" id="ARBA00010993"/>
    </source>
</evidence>
<evidence type="ECO:0000256" key="14">
    <source>
        <dbReference type="SAM" id="MobiDB-lite"/>
    </source>
</evidence>
<evidence type="ECO:0000256" key="13">
    <source>
        <dbReference type="RuleBase" id="RU362035"/>
    </source>
</evidence>
<feature type="domain" description="Band 3 cytoplasmic" evidence="16">
    <location>
        <begin position="84"/>
        <end position="373"/>
    </location>
</feature>
<dbReference type="PANTHER" id="PTHR11453">
    <property type="entry name" value="ANION EXCHANGE PROTEIN"/>
    <property type="match status" value="1"/>
</dbReference>
<dbReference type="SUPFAM" id="SSF55804">
    <property type="entry name" value="Phoshotransferase/anion transport protein"/>
    <property type="match status" value="1"/>
</dbReference>
<feature type="transmembrane region" description="Helical" evidence="13">
    <location>
        <begin position="546"/>
        <end position="567"/>
    </location>
</feature>
<dbReference type="FunFam" id="1.10.287.570:FF:000001">
    <property type="entry name" value="Anion exchange protein"/>
    <property type="match status" value="1"/>
</dbReference>
<feature type="domain" description="Bicarbonate transporter-like transmembrane" evidence="15">
    <location>
        <begin position="432"/>
        <end position="981"/>
    </location>
</feature>
<name>A0A8C2AD47_CYPCA</name>
<comment type="catalytic activity">
    <reaction evidence="11">
        <text>3 hydrogencarbonate(out) + Na(+)(out) = 3 hydrogencarbonate(in) + Na(+)(in)</text>
        <dbReference type="Rhea" id="RHEA:72219"/>
        <dbReference type="ChEBI" id="CHEBI:17544"/>
        <dbReference type="ChEBI" id="CHEBI:29101"/>
    </reaction>
</comment>
<dbReference type="NCBIfam" id="TIGR00834">
    <property type="entry name" value="ae"/>
    <property type="match status" value="1"/>
</dbReference>
<dbReference type="FunFam" id="3.40.930.10:FF:000002">
    <property type="entry name" value="Anion exchange protein"/>
    <property type="match status" value="1"/>
</dbReference>
<evidence type="ECO:0000256" key="8">
    <source>
        <dbReference type="ARBA" id="ARBA00023065"/>
    </source>
</evidence>
<feature type="transmembrane region" description="Helical" evidence="13">
    <location>
        <begin position="667"/>
        <end position="685"/>
    </location>
</feature>
<feature type="transmembrane region" description="Helical" evidence="13">
    <location>
        <begin position="879"/>
        <end position="898"/>
    </location>
</feature>
<feature type="region of interest" description="Disordered" evidence="14">
    <location>
        <begin position="986"/>
        <end position="1009"/>
    </location>
</feature>
<keyword evidence="6 13" id="KW-1133">Transmembrane helix</keyword>
<keyword evidence="9 13" id="KW-0472">Membrane</keyword>
<comment type="similarity">
    <text evidence="2 13">Belongs to the anion exchanger (TC 2.A.31) family.</text>
</comment>
<dbReference type="GO" id="GO:0051453">
    <property type="term" value="P:regulation of intracellular pH"/>
    <property type="evidence" value="ECO:0007669"/>
    <property type="project" value="TreeGrafter"/>
</dbReference>
<dbReference type="PRINTS" id="PR01232">
    <property type="entry name" value="NAHCO3TRSPRT"/>
</dbReference>
<dbReference type="InterPro" id="IPR011531">
    <property type="entry name" value="HCO3_transpt-like_TM_dom"/>
</dbReference>
<evidence type="ECO:0000256" key="12">
    <source>
        <dbReference type="ARBA" id="ARBA00036309"/>
    </source>
</evidence>
<feature type="transmembrane region" description="Helical" evidence="13">
    <location>
        <begin position="793"/>
        <end position="817"/>
    </location>
</feature>
<dbReference type="Gene3D" id="3.40.930.10">
    <property type="entry name" value="Mannitol-specific EII, Chain A"/>
    <property type="match status" value="1"/>
</dbReference>
<dbReference type="InterPro" id="IPR016152">
    <property type="entry name" value="PTrfase/Anion_transptr"/>
</dbReference>
<accession>A0A8C2AD47</accession>
<evidence type="ECO:0000259" key="16">
    <source>
        <dbReference type="Pfam" id="PF07565"/>
    </source>
</evidence>
<dbReference type="InterPro" id="IPR003024">
    <property type="entry name" value="Na/HCO3_transpt"/>
</dbReference>
<sequence length="1030" mass="116106">ICKSKYFTRNLSLLKSMLDLCMNVLFNSLVFNFNLVNSFLTNHVEIRTGKFSIPSPPVHLTVSPAAERLRYILGDDEETMPTPTLFTEMDTLQHEGDELEWRESARWVKFEEKVEEGGERWSKPHVSTLSLHSLFELRTCLQTGTVLLDLEGYSLPQIVDDIIERQIEEGLIGPELRDKISFVLLRKHRHQTKKPIHRSFADLGKSGSGGSECSIFKMVPVSLSIPTHIVHNRLKNEGIHEQSMNDIAETPSTDQMKNKFMKKIPRDAEASNVLVGEVDFLEKPFVSFVRLSQATTLGGLTEVPVPTRFLFVLLGPPGKAKSYNEIGRAIATLMVDDLFSDVAYKARDREDLIAGIDEFLDEVIVLPPGEWDPKIRIEPPKKIPSADKRKSVFSLNELGQMNGTAGGGGPVSDEEVMPAPHELGEELAYTGRFCGGLILDIKRKFPWYLSDFYEGFHIQSISAVLFIYLGCITNAITFGGLLGDATDNYQGVMESFLGTALAGTVFCLFGGQPLIILSSTGPILIFEKLLYEFSKNNGIDYMELRLWIGMHSCIQCFFLVATDASYIIKYMTRFTEEGFSSLISFIFISDAIKKMVGAFKYYPINIDFKPDYVTAYKCECLAPDPKVIDPLQGLNVTALDWTQLSKKECVKYGGSLVGKSCKYVPDLALMSFILFFGTYTMTVTLKKFKFSRYFPTKVRPLISDFSIFMSIMTFVGLDMLIGLQTPKLIVPTDFKPTRAGRGWFVMPFGKNPWWVYLASSVPALLVTILIFMDQQISAVIVNRKENKLKKGCGYHLDLLWVGVLMAVCSFMGLPWYVAATVISIAHIDSLKMESESSAPGEQPQFLGVREQRLTGILVFVLTGVSIFLAPILQFIPMPVLYGVFLYMGVASLSGIQFWDRIKLIMMPAKHQPDFSYLRHVPLRRIHLFTLLQIVCLAVLWILKSTFLAIIFPVMILGLMVVRKMLDMVFSQHDLAWVDDILPGKEKKKKVDEKKNTKKDKKKGKGGEDREDVSVLVVRLLKERHRLLGLK</sequence>
<dbReference type="GO" id="GO:0016323">
    <property type="term" value="C:basolateral plasma membrane"/>
    <property type="evidence" value="ECO:0007669"/>
    <property type="project" value="UniProtKB-SubCell"/>
</dbReference>
<evidence type="ECO:0000256" key="10">
    <source>
        <dbReference type="ARBA" id="ARBA00023201"/>
    </source>
</evidence>
<evidence type="ECO:0000256" key="3">
    <source>
        <dbReference type="ARBA" id="ARBA00022448"/>
    </source>
</evidence>
<dbReference type="GO" id="GO:0008510">
    <property type="term" value="F:sodium:bicarbonate symporter activity"/>
    <property type="evidence" value="ECO:0007669"/>
    <property type="project" value="TreeGrafter"/>
</dbReference>
<proteinExistence type="inferred from homology"/>
<dbReference type="PRINTS" id="PR01231">
    <property type="entry name" value="HCO3TRNSPORT"/>
</dbReference>
<feature type="transmembrane region" description="Helical" evidence="13">
    <location>
        <begin position="753"/>
        <end position="772"/>
    </location>
</feature>
<feature type="transmembrane region" description="Helical" evidence="13">
    <location>
        <begin position="853"/>
        <end position="872"/>
    </location>
</feature>
<evidence type="ECO:0000313" key="17">
    <source>
        <dbReference type="Ensembl" id="ENSCCRP00015103762.1"/>
    </source>
</evidence>